<feature type="domain" description="Polyvalent protein metallopeptidase" evidence="3">
    <location>
        <begin position="227"/>
        <end position="332"/>
    </location>
</feature>
<sequence>MADYKKYQSDGVSAEDKALDKFAELMIEKIESLKNSDSWKQPWFTEGSLRWPRNLSGREYNGMNALLLMMLCEKQNYKLPVFCTFNRAVGLNYTTDKQGAKKPITDADGQPLPRVGINKGEKSFPVMLTTFTVVDKDTKEKINYEDYKRLSNDEKAQYNVYPKLNVYQVFNVDQTNLKEARPDLYAKLESENKLQRPFSGEGESFKFPAMDAMIAENKWICPINLVHQDNAYFSISKNQITLPEKSQFKDGESFYGTAFHEMTHSTGTAEMFNRFNPESGFGSAEYAKEELVAELGSALVAQRYGMTKNLKDDSAVYMKSWLDSLKESPSFIKTTLMDVKRATSVITQRIDEVALELEAKQSQTNDKSVSMDAEAKVEKPQQEVPKPELEEVVARSAWHR</sequence>
<keyword evidence="4" id="KW-0548">Nucleotidyltransferase</keyword>
<accession>A0A174UN02</accession>
<proteinExistence type="predicted"/>
<dbReference type="EMBL" id="VVYJ01000006">
    <property type="protein sequence ID" value="KAA5476781.1"/>
    <property type="molecule type" value="Genomic_DNA"/>
</dbReference>
<dbReference type="STRING" id="47678.ERS852494_04308"/>
<feature type="domain" description="N-terminal" evidence="2">
    <location>
        <begin position="18"/>
        <end position="170"/>
    </location>
</feature>
<reference evidence="6 9" key="2">
    <citation type="journal article" date="2019" name="Nat. Med.">
        <title>A library of human gut bacterial isolates paired with longitudinal multiomics data enables mechanistic microbiome research.</title>
        <authorList>
            <person name="Poyet M."/>
            <person name="Groussin M."/>
            <person name="Gibbons S.M."/>
            <person name="Avila-Pacheco J."/>
            <person name="Jiang X."/>
            <person name="Kearney S.M."/>
            <person name="Perrotta A.R."/>
            <person name="Berdy B."/>
            <person name="Zhao S."/>
            <person name="Lieberman T.D."/>
            <person name="Swanson P.K."/>
            <person name="Smith M."/>
            <person name="Roesemann S."/>
            <person name="Alexander J.E."/>
            <person name="Rich S.A."/>
            <person name="Livny J."/>
            <person name="Vlamakis H."/>
            <person name="Clish C."/>
            <person name="Bullock K."/>
            <person name="Deik A."/>
            <person name="Scott J."/>
            <person name="Pierce K.A."/>
            <person name="Xavier R.J."/>
            <person name="Alm E.J."/>
        </authorList>
    </citation>
    <scope>NUCLEOTIDE SEQUENCE [LARGE SCALE GENOMIC DNA]</scope>
    <source>
        <strain evidence="6 9">BIOML-A25</strain>
    </source>
</reference>
<dbReference type="InterPro" id="IPR013610">
    <property type="entry name" value="ArdC_N"/>
</dbReference>
<evidence type="ECO:0000313" key="7">
    <source>
        <dbReference type="Proteomes" id="UP000095657"/>
    </source>
</evidence>
<dbReference type="Proteomes" id="UP000095725">
    <property type="component" value="Unassembled WGS sequence"/>
</dbReference>
<gene>
    <name evidence="4" type="primary">traC_4</name>
    <name evidence="4" type="ORF">ERS852494_04308</name>
    <name evidence="5" type="ORF">ERS852558_03870</name>
    <name evidence="6" type="ORF">F2Y39_12650</name>
</gene>
<dbReference type="GO" id="GO:0003697">
    <property type="term" value="F:single-stranded DNA binding"/>
    <property type="evidence" value="ECO:0007669"/>
    <property type="project" value="InterPro"/>
</dbReference>
<dbReference type="GO" id="GO:0016779">
    <property type="term" value="F:nucleotidyltransferase activity"/>
    <property type="evidence" value="ECO:0007669"/>
    <property type="project" value="UniProtKB-KW"/>
</dbReference>
<reference evidence="7 8" key="1">
    <citation type="submission" date="2015-09" db="EMBL/GenBank/DDBJ databases">
        <authorList>
            <consortium name="Pathogen Informatics"/>
        </authorList>
    </citation>
    <scope>NUCLEOTIDE SEQUENCE [LARGE SCALE GENOMIC DNA]</scope>
    <source>
        <strain evidence="4 7">2789STDY5834880</strain>
        <strain evidence="5 8">2789STDY5834946</strain>
    </source>
</reference>
<keyword evidence="4" id="KW-0808">Transferase</keyword>
<evidence type="ECO:0000259" key="2">
    <source>
        <dbReference type="Pfam" id="PF08401"/>
    </source>
</evidence>
<dbReference type="AlphaFoldDB" id="A0A174UN02"/>
<dbReference type="Pfam" id="PF08401">
    <property type="entry name" value="ArdcN"/>
    <property type="match status" value="1"/>
</dbReference>
<evidence type="ECO:0000313" key="6">
    <source>
        <dbReference type="EMBL" id="KAA5476781.1"/>
    </source>
</evidence>
<evidence type="ECO:0000313" key="8">
    <source>
        <dbReference type="Proteomes" id="UP000095725"/>
    </source>
</evidence>
<dbReference type="InterPro" id="IPR041459">
    <property type="entry name" value="MPTase-PolyVal"/>
</dbReference>
<protein>
    <submittedName>
        <fullName evidence="4">DNA primase</fullName>
        <ecNumber evidence="4">2.7.7.-</ecNumber>
    </submittedName>
    <submittedName>
        <fullName evidence="6">DUF1738 domain-containing protein</fullName>
    </submittedName>
</protein>
<evidence type="ECO:0000259" key="3">
    <source>
        <dbReference type="Pfam" id="PF18818"/>
    </source>
</evidence>
<dbReference type="Pfam" id="PF18818">
    <property type="entry name" value="MPTase-PolyVal"/>
    <property type="match status" value="1"/>
</dbReference>
<feature type="compositionally biased region" description="Basic and acidic residues" evidence="1">
    <location>
        <begin position="373"/>
        <end position="393"/>
    </location>
</feature>
<name>A0A174UN02_9BACE</name>
<dbReference type="Proteomes" id="UP000095657">
    <property type="component" value="Unassembled WGS sequence"/>
</dbReference>
<evidence type="ECO:0000313" key="5">
    <source>
        <dbReference type="EMBL" id="CUQ49833.1"/>
    </source>
</evidence>
<dbReference type="EMBL" id="CZAI01000017">
    <property type="protein sequence ID" value="CUQ21065.1"/>
    <property type="molecule type" value="Genomic_DNA"/>
</dbReference>
<dbReference type="EMBL" id="CZBL01000019">
    <property type="protein sequence ID" value="CUQ49833.1"/>
    <property type="molecule type" value="Genomic_DNA"/>
</dbReference>
<dbReference type="Proteomes" id="UP000427825">
    <property type="component" value="Unassembled WGS sequence"/>
</dbReference>
<organism evidence="4 7">
    <name type="scientific">Bacteroides caccae</name>
    <dbReference type="NCBI Taxonomy" id="47678"/>
    <lineage>
        <taxon>Bacteria</taxon>
        <taxon>Pseudomonadati</taxon>
        <taxon>Bacteroidota</taxon>
        <taxon>Bacteroidia</taxon>
        <taxon>Bacteroidales</taxon>
        <taxon>Bacteroidaceae</taxon>
        <taxon>Bacteroides</taxon>
    </lineage>
</organism>
<dbReference type="EC" id="2.7.7.-" evidence="4"/>
<feature type="region of interest" description="Disordered" evidence="1">
    <location>
        <begin position="360"/>
        <end position="400"/>
    </location>
</feature>
<evidence type="ECO:0000313" key="9">
    <source>
        <dbReference type="Proteomes" id="UP000427825"/>
    </source>
</evidence>
<evidence type="ECO:0000313" key="4">
    <source>
        <dbReference type="EMBL" id="CUQ21065.1"/>
    </source>
</evidence>
<evidence type="ECO:0000256" key="1">
    <source>
        <dbReference type="SAM" id="MobiDB-lite"/>
    </source>
</evidence>